<keyword evidence="1" id="KW-0472">Membrane</keyword>
<dbReference type="EMBL" id="QNZK01000184">
    <property type="protein sequence ID" value="RTZ85071.1"/>
    <property type="molecule type" value="Genomic_DNA"/>
</dbReference>
<evidence type="ECO:0000313" key="3">
    <source>
        <dbReference type="Proteomes" id="UP000287917"/>
    </source>
</evidence>
<gene>
    <name evidence="2" type="ORF">DSY96_05325</name>
</gene>
<reference evidence="2 3" key="1">
    <citation type="submission" date="2018-06" db="EMBL/GenBank/DDBJ databases">
        <title>Combined omics and stable isotope probing to characterize newly discovered Mariana Back-Arc vent microbial communities.</title>
        <authorList>
            <person name="Trembath-Reichert E."/>
            <person name="Huber J.A."/>
        </authorList>
    </citation>
    <scope>NUCLEOTIDE SEQUENCE [LARGE SCALE GENOMIC DNA]</scope>
    <source>
        <strain evidence="2">MAG 58</strain>
    </source>
</reference>
<accession>A0A432GNE5</accession>
<evidence type="ECO:0000256" key="1">
    <source>
        <dbReference type="SAM" id="Phobius"/>
    </source>
</evidence>
<keyword evidence="1" id="KW-0812">Transmembrane</keyword>
<organism evidence="2 3">
    <name type="scientific">SAR324 cluster bacterium</name>
    <dbReference type="NCBI Taxonomy" id="2024889"/>
    <lineage>
        <taxon>Bacteria</taxon>
        <taxon>Deltaproteobacteria</taxon>
        <taxon>SAR324 cluster</taxon>
    </lineage>
</organism>
<dbReference type="AlphaFoldDB" id="A0A432GNE5"/>
<sequence>MIDSLGKGWENIIKIFPRLEMTPHLKSLWIILFFISRLLIQVWGRISNYLLNYLGITIIKSKFDI</sequence>
<protein>
    <submittedName>
        <fullName evidence="2">Uncharacterized protein</fullName>
    </submittedName>
</protein>
<feature type="transmembrane region" description="Helical" evidence="1">
    <location>
        <begin position="27"/>
        <end position="44"/>
    </location>
</feature>
<keyword evidence="1" id="KW-1133">Transmembrane helix</keyword>
<dbReference type="Proteomes" id="UP000287917">
    <property type="component" value="Unassembled WGS sequence"/>
</dbReference>
<proteinExistence type="predicted"/>
<comment type="caution">
    <text evidence="2">The sequence shown here is derived from an EMBL/GenBank/DDBJ whole genome shotgun (WGS) entry which is preliminary data.</text>
</comment>
<evidence type="ECO:0000313" key="2">
    <source>
        <dbReference type="EMBL" id="RTZ85071.1"/>
    </source>
</evidence>
<name>A0A432GNE5_9DELT</name>